<reference evidence="1 2" key="1">
    <citation type="submission" date="2023-11" db="EMBL/GenBank/DDBJ databases">
        <title>A Novel Polar Bacteriovorax (B. antarcticus) Isolated from the Biocrust in Antarctica.</title>
        <authorList>
            <person name="Mun W."/>
            <person name="Choi S.Y."/>
            <person name="Mitchell R.J."/>
        </authorList>
    </citation>
    <scope>NUCLEOTIDE SEQUENCE [LARGE SCALE GENOMIC DNA]</scope>
    <source>
        <strain evidence="1 2">PP10</strain>
    </source>
</reference>
<name>A0ABU5VRB9_9BACT</name>
<dbReference type="EMBL" id="JAYGJQ010000001">
    <property type="protein sequence ID" value="MEA9355603.1"/>
    <property type="molecule type" value="Genomic_DNA"/>
</dbReference>
<keyword evidence="2" id="KW-1185">Reference proteome</keyword>
<proteinExistence type="predicted"/>
<accession>A0ABU5VRB9</accession>
<organism evidence="1 2">
    <name type="scientific">Bacteriovorax antarcticus</name>
    <dbReference type="NCBI Taxonomy" id="3088717"/>
    <lineage>
        <taxon>Bacteria</taxon>
        <taxon>Pseudomonadati</taxon>
        <taxon>Bdellovibrionota</taxon>
        <taxon>Bacteriovoracia</taxon>
        <taxon>Bacteriovoracales</taxon>
        <taxon>Bacteriovoracaceae</taxon>
        <taxon>Bacteriovorax</taxon>
    </lineage>
</organism>
<comment type="caution">
    <text evidence="1">The sequence shown here is derived from an EMBL/GenBank/DDBJ whole genome shotgun (WGS) entry which is preliminary data.</text>
</comment>
<protein>
    <recommendedName>
        <fullName evidence="3">His-Xaa-Ser system protein HxsD</fullName>
    </recommendedName>
</protein>
<evidence type="ECO:0008006" key="3">
    <source>
        <dbReference type="Google" id="ProtNLM"/>
    </source>
</evidence>
<dbReference type="Proteomes" id="UP001302274">
    <property type="component" value="Unassembled WGS sequence"/>
</dbReference>
<gene>
    <name evidence="1" type="ORF">SHI21_05305</name>
</gene>
<evidence type="ECO:0000313" key="1">
    <source>
        <dbReference type="EMBL" id="MEA9355603.1"/>
    </source>
</evidence>
<dbReference type="RefSeq" id="WP_323575216.1">
    <property type="nucleotide sequence ID" value="NZ_JAYGJQ010000001.1"/>
</dbReference>
<evidence type="ECO:0000313" key="2">
    <source>
        <dbReference type="Proteomes" id="UP001302274"/>
    </source>
</evidence>
<sequence length="90" mass="10653">MSKQSTQLFHYIIRMNKEDSAFFYFQLEANDGICFYSTLEHPHHAQYRDIELKGDILLREEMKHILNECAKKFKLDILVDETIADKKGSL</sequence>